<comment type="similarity">
    <text evidence="5">Belongs to the protein N5-glutamine methyltransferase family. PrmC subfamily.</text>
</comment>
<feature type="domain" description="Methyltransferase small" evidence="6">
    <location>
        <begin position="117"/>
        <end position="198"/>
    </location>
</feature>
<dbReference type="Pfam" id="PF05175">
    <property type="entry name" value="MTS"/>
    <property type="match status" value="1"/>
</dbReference>
<dbReference type="InterPro" id="IPR007848">
    <property type="entry name" value="Small_mtfrase_dom"/>
</dbReference>
<keyword evidence="3 5" id="KW-0949">S-adenosyl-L-methionine</keyword>
<proteinExistence type="inferred from homology"/>
<reference evidence="8 9" key="2">
    <citation type="journal article" date="2012" name="Stand. Genomic Sci.">
        <title>Complete genome sequence of the termite hindgut bacterium Spirochaeta coccoides type strain (SPN1(T)), reclassification in the genus Sphaerochaeta as Sphaerochaeta coccoides comb. nov. and emendations of the family Spirochaetaceae and the genus Sphaerochaeta.</title>
        <authorList>
            <person name="Abt B."/>
            <person name="Han C."/>
            <person name="Scheuner C."/>
            <person name="Lu M."/>
            <person name="Lapidus A."/>
            <person name="Nolan M."/>
            <person name="Lucas S."/>
            <person name="Hammon N."/>
            <person name="Deshpande S."/>
            <person name="Cheng J.F."/>
            <person name="Tapia R."/>
            <person name="Goodwin L.A."/>
            <person name="Pitluck S."/>
            <person name="Liolios K."/>
            <person name="Pagani I."/>
            <person name="Ivanova N."/>
            <person name="Mavromatis K."/>
            <person name="Mikhailova N."/>
            <person name="Huntemann M."/>
            <person name="Pati A."/>
            <person name="Chen A."/>
            <person name="Palaniappan K."/>
            <person name="Land M."/>
            <person name="Hauser L."/>
            <person name="Brambilla E.M."/>
            <person name="Rohde M."/>
            <person name="Spring S."/>
            <person name="Gronow S."/>
            <person name="Goker M."/>
            <person name="Woyke T."/>
            <person name="Bristow J."/>
            <person name="Eisen J.A."/>
            <person name="Markowitz V."/>
            <person name="Hugenholtz P."/>
            <person name="Kyrpides N.C."/>
            <person name="Klenk H.P."/>
            <person name="Detter J.C."/>
        </authorList>
    </citation>
    <scope>NUCLEOTIDE SEQUENCE [LARGE SCALE GENOMIC DNA]</scope>
    <source>
        <strain evidence="9">ATCC BAA-1237 / DSM 17374 / SPN1</strain>
    </source>
</reference>
<evidence type="ECO:0000256" key="1">
    <source>
        <dbReference type="ARBA" id="ARBA00022603"/>
    </source>
</evidence>
<comment type="catalytic activity">
    <reaction evidence="4 5">
        <text>L-glutaminyl-[peptide chain release factor] + S-adenosyl-L-methionine = N(5)-methyl-L-glutaminyl-[peptide chain release factor] + S-adenosyl-L-homocysteine + H(+)</text>
        <dbReference type="Rhea" id="RHEA:42896"/>
        <dbReference type="Rhea" id="RHEA-COMP:10271"/>
        <dbReference type="Rhea" id="RHEA-COMP:10272"/>
        <dbReference type="ChEBI" id="CHEBI:15378"/>
        <dbReference type="ChEBI" id="CHEBI:30011"/>
        <dbReference type="ChEBI" id="CHEBI:57856"/>
        <dbReference type="ChEBI" id="CHEBI:59789"/>
        <dbReference type="ChEBI" id="CHEBI:61891"/>
        <dbReference type="EC" id="2.1.1.297"/>
    </reaction>
</comment>
<keyword evidence="1 5" id="KW-0489">Methyltransferase</keyword>
<dbReference type="SUPFAM" id="SSF53335">
    <property type="entry name" value="S-adenosyl-L-methionine-dependent methyltransferases"/>
    <property type="match status" value="1"/>
</dbReference>
<dbReference type="CDD" id="cd02440">
    <property type="entry name" value="AdoMet_MTases"/>
    <property type="match status" value="1"/>
</dbReference>
<dbReference type="HOGENOM" id="CLU_018398_3_1_12"/>
<feature type="domain" description="Release factor glutamine methyltransferase N-terminal" evidence="7">
    <location>
        <begin position="8"/>
        <end position="77"/>
    </location>
</feature>
<dbReference type="InterPro" id="IPR002052">
    <property type="entry name" value="DNA_methylase_N6_adenine_CS"/>
</dbReference>
<dbReference type="InterPro" id="IPR040758">
    <property type="entry name" value="PrmC_N"/>
</dbReference>
<dbReference type="OrthoDB" id="9800643at2"/>
<dbReference type="InterPro" id="IPR004556">
    <property type="entry name" value="HemK-like"/>
</dbReference>
<dbReference type="Pfam" id="PF17827">
    <property type="entry name" value="PrmC_N"/>
    <property type="match status" value="1"/>
</dbReference>
<comment type="caution">
    <text evidence="5">Lacks conserved residue(s) required for the propagation of feature annotation.</text>
</comment>
<gene>
    <name evidence="5" type="primary">prmC</name>
    <name evidence="8" type="ordered locus">Spico_1075</name>
</gene>
<dbReference type="NCBIfam" id="TIGR03534">
    <property type="entry name" value="RF_mod_PrmC"/>
    <property type="match status" value="1"/>
</dbReference>
<evidence type="ECO:0000313" key="8">
    <source>
        <dbReference type="EMBL" id="AEC02296.1"/>
    </source>
</evidence>
<dbReference type="STRING" id="760011.Spico_1075"/>
<protein>
    <recommendedName>
        <fullName evidence="5">Release factor glutamine methyltransferase</fullName>
        <shortName evidence="5">RF MTase</shortName>
        <ecNumber evidence="5">2.1.1.297</ecNumber>
    </recommendedName>
    <alternativeName>
        <fullName evidence="5">N5-glutamine methyltransferase PrmC</fullName>
    </alternativeName>
    <alternativeName>
        <fullName evidence="5">Protein-(glutamine-N5) MTase PrmC</fullName>
    </alternativeName>
    <alternativeName>
        <fullName evidence="5">Protein-glutamine N-methyltransferase PrmC</fullName>
    </alternativeName>
</protein>
<dbReference type="PANTHER" id="PTHR18895:SF74">
    <property type="entry name" value="MTRF1L RELEASE FACTOR GLUTAMINE METHYLTRANSFERASE"/>
    <property type="match status" value="1"/>
</dbReference>
<dbReference type="GO" id="GO:0003676">
    <property type="term" value="F:nucleic acid binding"/>
    <property type="evidence" value="ECO:0007669"/>
    <property type="project" value="InterPro"/>
</dbReference>
<feature type="binding site" evidence="5">
    <location>
        <position position="147"/>
    </location>
    <ligand>
        <name>S-adenosyl-L-methionine</name>
        <dbReference type="ChEBI" id="CHEBI:59789"/>
    </ligand>
</feature>
<evidence type="ECO:0000256" key="2">
    <source>
        <dbReference type="ARBA" id="ARBA00022679"/>
    </source>
</evidence>
<name>F4GKA0_PARC1</name>
<evidence type="ECO:0000259" key="7">
    <source>
        <dbReference type="Pfam" id="PF17827"/>
    </source>
</evidence>
<evidence type="ECO:0000256" key="4">
    <source>
        <dbReference type="ARBA" id="ARBA00048391"/>
    </source>
</evidence>
<accession>F4GKA0</accession>
<dbReference type="AlphaFoldDB" id="F4GKA0"/>
<keyword evidence="9" id="KW-1185">Reference proteome</keyword>
<dbReference type="EC" id="2.1.1.297" evidence="5"/>
<dbReference type="RefSeq" id="WP_013739691.1">
    <property type="nucleotide sequence ID" value="NC_015436.1"/>
</dbReference>
<dbReference type="Gene3D" id="1.10.8.10">
    <property type="entry name" value="DNA helicase RuvA subunit, C-terminal domain"/>
    <property type="match status" value="1"/>
</dbReference>
<dbReference type="NCBIfam" id="TIGR00536">
    <property type="entry name" value="hemK_fam"/>
    <property type="match status" value="1"/>
</dbReference>
<reference evidence="9" key="1">
    <citation type="submission" date="2011-04" db="EMBL/GenBank/DDBJ databases">
        <title>The complete genome of Spirochaeta coccoides DSM 17374.</title>
        <authorList>
            <person name="Lucas S."/>
            <person name="Copeland A."/>
            <person name="Lapidus A."/>
            <person name="Bruce D."/>
            <person name="Goodwin L."/>
            <person name="Pitluck S."/>
            <person name="Peters L."/>
            <person name="Kyrpides N."/>
            <person name="Mavromatis K."/>
            <person name="Pagani I."/>
            <person name="Ivanova N."/>
            <person name="Ovchinnikova G."/>
            <person name="Lu M."/>
            <person name="Detter J.C."/>
            <person name="Tapia R."/>
            <person name="Han C."/>
            <person name="Land M."/>
            <person name="Hauser L."/>
            <person name="Markowitz V."/>
            <person name="Cheng J.-F."/>
            <person name="Hugenholtz P."/>
            <person name="Woyke T."/>
            <person name="Wu D."/>
            <person name="Spring S."/>
            <person name="Schroeder M."/>
            <person name="Brambilla E."/>
            <person name="Klenk H.-P."/>
            <person name="Eisen J.A."/>
        </authorList>
    </citation>
    <scope>NUCLEOTIDE SEQUENCE [LARGE SCALE GENOMIC DNA]</scope>
    <source>
        <strain evidence="9">ATCC BAA-1237 / DSM 17374 / SPN1</strain>
    </source>
</reference>
<dbReference type="EMBL" id="CP002659">
    <property type="protein sequence ID" value="AEC02296.1"/>
    <property type="molecule type" value="Genomic_DNA"/>
</dbReference>
<dbReference type="Gene3D" id="3.40.50.150">
    <property type="entry name" value="Vaccinia Virus protein VP39"/>
    <property type="match status" value="1"/>
</dbReference>
<dbReference type="GO" id="GO:0032259">
    <property type="term" value="P:methylation"/>
    <property type="evidence" value="ECO:0007669"/>
    <property type="project" value="UniProtKB-KW"/>
</dbReference>
<feature type="binding site" evidence="5">
    <location>
        <begin position="190"/>
        <end position="193"/>
    </location>
    <ligand>
        <name>substrate</name>
    </ligand>
</feature>
<dbReference type="InterPro" id="IPR029063">
    <property type="entry name" value="SAM-dependent_MTases_sf"/>
</dbReference>
<evidence type="ECO:0000256" key="5">
    <source>
        <dbReference type="HAMAP-Rule" id="MF_02126"/>
    </source>
</evidence>
<dbReference type="InterPro" id="IPR019874">
    <property type="entry name" value="RF_methyltr_PrmC"/>
</dbReference>
<dbReference type="eggNOG" id="COG2890">
    <property type="taxonomic scope" value="Bacteria"/>
</dbReference>
<evidence type="ECO:0000256" key="3">
    <source>
        <dbReference type="ARBA" id="ARBA00022691"/>
    </source>
</evidence>
<keyword evidence="2 5" id="KW-0808">Transferase</keyword>
<dbReference type="HAMAP" id="MF_02126">
    <property type="entry name" value="RF_methyltr_PrmC"/>
    <property type="match status" value="1"/>
</dbReference>
<dbReference type="PROSITE" id="PS00092">
    <property type="entry name" value="N6_MTASE"/>
    <property type="match status" value="1"/>
</dbReference>
<feature type="binding site" evidence="5">
    <location>
        <position position="190"/>
    </location>
    <ligand>
        <name>S-adenosyl-L-methionine</name>
        <dbReference type="ChEBI" id="CHEBI:59789"/>
    </ligand>
</feature>
<dbReference type="KEGG" id="scc:Spico_1075"/>
<dbReference type="Proteomes" id="UP000007939">
    <property type="component" value="Chromosome"/>
</dbReference>
<dbReference type="GO" id="GO:0102559">
    <property type="term" value="F:peptide chain release factor N(5)-glutamine methyltransferase activity"/>
    <property type="evidence" value="ECO:0007669"/>
    <property type="project" value="UniProtKB-EC"/>
</dbReference>
<organism evidence="8 9">
    <name type="scientific">Parasphaerochaeta coccoides (strain ATCC BAA-1237 / DSM 17374 / SPN1)</name>
    <name type="common">Sphaerochaeta coccoides</name>
    <dbReference type="NCBI Taxonomy" id="760011"/>
    <lineage>
        <taxon>Bacteria</taxon>
        <taxon>Pseudomonadati</taxon>
        <taxon>Spirochaetota</taxon>
        <taxon>Spirochaetia</taxon>
        <taxon>Spirochaetales</taxon>
        <taxon>Sphaerochaetaceae</taxon>
        <taxon>Parasphaerochaeta</taxon>
    </lineage>
</organism>
<comment type="function">
    <text evidence="5">Methylates the class 1 translation termination release factors RF1/PrfA and RF2/PrfB on the glutamine residue of the universally conserved GGQ motif.</text>
</comment>
<dbReference type="PANTHER" id="PTHR18895">
    <property type="entry name" value="HEMK METHYLTRANSFERASE"/>
    <property type="match status" value="1"/>
</dbReference>
<sequence>MDTVSSTLARATRLMKDAGLADSPSLDARLLLCAVMDVSQEQLLARWHTEVPEEASQRFAAMLSARLAATPMAYILGWREFYGRRFHVDERVLIPRPDTETLIEAALAWIQEHSLEAPDIADICTGSGAVGITLALELPSSRVALTDISASALEVATENAMRLGAGNIRLYQGDVTEPVASESFDIVVSNPPYLTPHWYSHVEAQVLKEPRLALVGGDDGLTIIRRLVVGARSVLAPEGALFLECDWRQCDEVARIMERCGFAQTWIYNDLAGRPRVVRGNGICMNN</sequence>
<evidence type="ECO:0000313" key="9">
    <source>
        <dbReference type="Proteomes" id="UP000007939"/>
    </source>
</evidence>
<dbReference type="InterPro" id="IPR050320">
    <property type="entry name" value="N5-glutamine_MTase"/>
</dbReference>
<evidence type="ECO:0000259" key="6">
    <source>
        <dbReference type="Pfam" id="PF05175"/>
    </source>
</evidence>